<comment type="caution">
    <text evidence="1">The sequence shown here is derived from an EMBL/GenBank/DDBJ whole genome shotgun (WGS) entry which is preliminary data.</text>
</comment>
<dbReference type="Proteomes" id="UP001592582">
    <property type="component" value="Unassembled WGS sequence"/>
</dbReference>
<dbReference type="PANTHER" id="PTHR34293:SF1">
    <property type="entry name" value="HTH-TYPE TRANSCRIPTIONAL REGULATOR TRMBL2"/>
    <property type="match status" value="1"/>
</dbReference>
<dbReference type="InterPro" id="IPR051797">
    <property type="entry name" value="TrmB-like"/>
</dbReference>
<gene>
    <name evidence="1" type="ORF">ACEZDG_13285</name>
</gene>
<name>A0ABV6V952_9ACTN</name>
<dbReference type="Gene3D" id="3.30.870.10">
    <property type="entry name" value="Endonuclease Chain A"/>
    <property type="match status" value="1"/>
</dbReference>
<dbReference type="PANTHER" id="PTHR34293">
    <property type="entry name" value="HTH-TYPE TRANSCRIPTIONAL REGULATOR TRMBL2"/>
    <property type="match status" value="1"/>
</dbReference>
<sequence>MGISDESDSIRALRPLLTRSEIDLYRRLAESQSLGLAAPEPLDLAADDPALLRLLALGVLVKDPSAPGGHRLVEPLTLEHELVDQARERAVAEQEEAAADLAAVQQRTEVLAELQAAYAHGRRSSNEGTHEYVTGIVTINNVLTQLISRASRELLTAQPSQRRSATIELAENRDLKALERGVAMRTLYTSAAIEEPHLRAYMQTAVNLGAQIRVLDPPVPFLRMICVDRTWLVTEVRDPEQAQHDPRTHTAQALVTRDPAIVAAFVHNFERDWVQARPLVLSPTGERRNPIQDAVVAALKTGADHEAVAKQLNITSRTVTKYATAHRAALGAAPGFQHGYLMAQQEGDPK</sequence>
<protein>
    <submittedName>
        <fullName evidence="1">Uncharacterized protein</fullName>
    </submittedName>
</protein>
<evidence type="ECO:0000313" key="2">
    <source>
        <dbReference type="Proteomes" id="UP001592582"/>
    </source>
</evidence>
<reference evidence="1 2" key="1">
    <citation type="submission" date="2024-09" db="EMBL/GenBank/DDBJ databases">
        <authorList>
            <person name="Lee S.D."/>
        </authorList>
    </citation>
    <scope>NUCLEOTIDE SEQUENCE [LARGE SCALE GENOMIC DNA]</scope>
    <source>
        <strain evidence="1 2">N1-1</strain>
    </source>
</reference>
<accession>A0ABV6V952</accession>
<evidence type="ECO:0000313" key="1">
    <source>
        <dbReference type="EMBL" id="MFC1410240.1"/>
    </source>
</evidence>
<keyword evidence="2" id="KW-1185">Reference proteome</keyword>
<proteinExistence type="predicted"/>
<organism evidence="1 2">
    <name type="scientific">Streptacidiphilus alkalitolerans</name>
    <dbReference type="NCBI Taxonomy" id="3342712"/>
    <lineage>
        <taxon>Bacteria</taxon>
        <taxon>Bacillati</taxon>
        <taxon>Actinomycetota</taxon>
        <taxon>Actinomycetes</taxon>
        <taxon>Kitasatosporales</taxon>
        <taxon>Streptomycetaceae</taxon>
        <taxon>Streptacidiphilus</taxon>
    </lineage>
</organism>
<dbReference type="EMBL" id="JBHEZX010000005">
    <property type="protein sequence ID" value="MFC1410240.1"/>
    <property type="molecule type" value="Genomic_DNA"/>
</dbReference>